<dbReference type="InterPro" id="IPR003660">
    <property type="entry name" value="HAMP_dom"/>
</dbReference>
<keyword evidence="3" id="KW-0597">Phosphoprotein</keyword>
<proteinExistence type="predicted"/>
<evidence type="ECO:0000313" key="8">
    <source>
        <dbReference type="EMBL" id="MCU6795994.1"/>
    </source>
</evidence>
<dbReference type="Pfam" id="PF06580">
    <property type="entry name" value="His_kinase"/>
    <property type="match status" value="1"/>
</dbReference>
<dbReference type="SUPFAM" id="SSF55874">
    <property type="entry name" value="ATPase domain of HSP90 chaperone/DNA topoisomerase II/histidine kinase"/>
    <property type="match status" value="1"/>
</dbReference>
<evidence type="ECO:0000313" key="9">
    <source>
        <dbReference type="Proteomes" id="UP001652445"/>
    </source>
</evidence>
<dbReference type="Gene3D" id="6.10.340.10">
    <property type="match status" value="1"/>
</dbReference>
<keyword evidence="4" id="KW-0808">Transferase</keyword>
<dbReference type="InterPro" id="IPR010559">
    <property type="entry name" value="Sig_transdc_His_kin_internal"/>
</dbReference>
<evidence type="ECO:0000256" key="4">
    <source>
        <dbReference type="ARBA" id="ARBA00022679"/>
    </source>
</evidence>
<dbReference type="Proteomes" id="UP001652445">
    <property type="component" value="Unassembled WGS sequence"/>
</dbReference>
<reference evidence="8 9" key="1">
    <citation type="submission" date="2022-09" db="EMBL/GenBank/DDBJ databases">
        <authorList>
            <person name="Han X.L."/>
            <person name="Wang Q."/>
            <person name="Lu T."/>
        </authorList>
    </citation>
    <scope>NUCLEOTIDE SEQUENCE [LARGE SCALE GENOMIC DNA]</scope>
    <source>
        <strain evidence="8 9">WQ 127069</strain>
    </source>
</reference>
<name>A0ABT2UMW2_9BACL</name>
<feature type="domain" description="HAMP" evidence="7">
    <location>
        <begin position="330"/>
        <end position="391"/>
    </location>
</feature>
<sequence length="625" mass="72363">MRRPFSFQTKLFITFSLLVTMIIAIAFSVFYWYYQKVNVETIIRTYRGEAASITQQLDNSLYTMDRLVMQIKYNPTIANTFFYMPYQENAESYFENNLEAAYKMRELITSIVGLDPQIFNRVSILSRSGAFFGTGAYYDKAQASKQARESPWFNQLSSKSEYRLLLPPHRDDWDRESNREVISVIRKLGEDLTPNTLVEIQLPAEYLDKISSSGQTGSKQVMMISRTGEWIFPRNPILTERFEPHRQAFLQNFAASPSLPSRNEFAWIDMPDGSRDLLIYQHAPYSDWTVMIAEPEQELLAPTRQAGYIFSITAFLIILLTLLTLYFSTKHLLKPLRQLRDTMNQVHLDAIPDMRESKLFRGVELQNTHNELHHLYQSFRKMLERLEESKEQSIEARSRELRSHFTALQAQINPHFLYNTLSLIGALGYETGNSSINQLSTMLVGMFRYITYAGGQPVTLREEIRHTLNYLNIMKIRYEDHLDFVIDVDERLLEQSLPKITLQPFVENCFKHGFANTNYPWKITITGYERDQRQFIEIRDDGCGFSESYLVDFAEQAAEVAAGTFTVYSPTSRAQKDSGAGTINTYARLYYHFGGRVCLELLNGEDQGAIVRIGWWKGTQLHAAQ</sequence>
<keyword evidence="5 6" id="KW-0472">Membrane</keyword>
<evidence type="ECO:0000256" key="2">
    <source>
        <dbReference type="ARBA" id="ARBA00022475"/>
    </source>
</evidence>
<keyword evidence="8" id="KW-0418">Kinase</keyword>
<keyword evidence="2" id="KW-1003">Cell membrane</keyword>
<dbReference type="InterPro" id="IPR050640">
    <property type="entry name" value="Bact_2-comp_sensor_kinase"/>
</dbReference>
<dbReference type="GO" id="GO:0016301">
    <property type="term" value="F:kinase activity"/>
    <property type="evidence" value="ECO:0007669"/>
    <property type="project" value="UniProtKB-KW"/>
</dbReference>
<evidence type="ECO:0000259" key="7">
    <source>
        <dbReference type="PROSITE" id="PS50885"/>
    </source>
</evidence>
<dbReference type="Gene3D" id="3.30.565.10">
    <property type="entry name" value="Histidine kinase-like ATPase, C-terminal domain"/>
    <property type="match status" value="1"/>
</dbReference>
<dbReference type="PANTHER" id="PTHR34220:SF7">
    <property type="entry name" value="SENSOR HISTIDINE KINASE YPDA"/>
    <property type="match status" value="1"/>
</dbReference>
<gene>
    <name evidence="8" type="ORF">OB236_28125</name>
</gene>
<protein>
    <submittedName>
        <fullName evidence="8">Histidine kinase</fullName>
    </submittedName>
</protein>
<organism evidence="8 9">
    <name type="scientific">Paenibacillus baimaensis</name>
    <dbReference type="NCBI Taxonomy" id="2982185"/>
    <lineage>
        <taxon>Bacteria</taxon>
        <taxon>Bacillati</taxon>
        <taxon>Bacillota</taxon>
        <taxon>Bacilli</taxon>
        <taxon>Bacillales</taxon>
        <taxon>Paenibacillaceae</taxon>
        <taxon>Paenibacillus</taxon>
    </lineage>
</organism>
<dbReference type="PANTHER" id="PTHR34220">
    <property type="entry name" value="SENSOR HISTIDINE KINASE YPDA"/>
    <property type="match status" value="1"/>
</dbReference>
<accession>A0ABT2UMW2</accession>
<keyword evidence="6" id="KW-1133">Transmembrane helix</keyword>
<keyword evidence="9" id="KW-1185">Reference proteome</keyword>
<comment type="caution">
    <text evidence="8">The sequence shown here is derived from an EMBL/GenBank/DDBJ whole genome shotgun (WGS) entry which is preliminary data.</text>
</comment>
<evidence type="ECO:0000256" key="6">
    <source>
        <dbReference type="SAM" id="Phobius"/>
    </source>
</evidence>
<dbReference type="RefSeq" id="WP_262686848.1">
    <property type="nucleotide sequence ID" value="NZ_JAOQIO010000095.1"/>
</dbReference>
<evidence type="ECO:0000256" key="1">
    <source>
        <dbReference type="ARBA" id="ARBA00004651"/>
    </source>
</evidence>
<evidence type="ECO:0000256" key="5">
    <source>
        <dbReference type="ARBA" id="ARBA00023136"/>
    </source>
</evidence>
<feature type="transmembrane region" description="Helical" evidence="6">
    <location>
        <begin position="306"/>
        <end position="327"/>
    </location>
</feature>
<keyword evidence="6" id="KW-0812">Transmembrane</keyword>
<dbReference type="InterPro" id="IPR036890">
    <property type="entry name" value="HATPase_C_sf"/>
</dbReference>
<dbReference type="PROSITE" id="PS50885">
    <property type="entry name" value="HAMP"/>
    <property type="match status" value="1"/>
</dbReference>
<evidence type="ECO:0000256" key="3">
    <source>
        <dbReference type="ARBA" id="ARBA00022553"/>
    </source>
</evidence>
<feature type="transmembrane region" description="Helical" evidence="6">
    <location>
        <begin position="12"/>
        <end position="34"/>
    </location>
</feature>
<comment type="subcellular location">
    <subcellularLocation>
        <location evidence="1">Cell membrane</location>
        <topology evidence="1">Multi-pass membrane protein</topology>
    </subcellularLocation>
</comment>
<dbReference type="EMBL" id="JAOQIO010000095">
    <property type="protein sequence ID" value="MCU6795994.1"/>
    <property type="molecule type" value="Genomic_DNA"/>
</dbReference>